<proteinExistence type="predicted"/>
<dbReference type="PaxDb" id="523849-OCC_11427"/>
<organism evidence="1 2">
    <name type="scientific">Thermococcus litoralis (strain ATCC 51850 / DSM 5473 / JCM 8560 / NS-C)</name>
    <dbReference type="NCBI Taxonomy" id="523849"/>
    <lineage>
        <taxon>Archaea</taxon>
        <taxon>Methanobacteriati</taxon>
        <taxon>Methanobacteriota</taxon>
        <taxon>Thermococci</taxon>
        <taxon>Thermococcales</taxon>
        <taxon>Thermococcaceae</taxon>
        <taxon>Thermococcus</taxon>
    </lineage>
</organism>
<dbReference type="STRING" id="523849.OCC_11427"/>
<dbReference type="AlphaFoldDB" id="H3ZNC6"/>
<sequence>MVREDMLVKDLRYHFPQEYEEKIRSAIKIFKDIIKVPISPFNPSKGYHPVLIFRKYFGTVKKEVPISILELKTLNKYNMPPWKRTIVFDLDSDTAGSYTFNDVHIMYIGNSRSIEDTTKKLQEILKLARKTPLRVMICYESIYIEYENNKFIKIEIKGGEFIIEPGAAEYGVLIRMFGRALPYIESTFRSKNKEFYKLLFVYSLESRLDFESFFIRYVYPKLNPEQKEFLEEMHDYRNFITLLYDNLKRLNKNTFQDEVSVRINRRAPHTRPLDIVIKFTGSGIQVEREASNPTVTIYV</sequence>
<evidence type="ECO:0000313" key="2">
    <source>
        <dbReference type="Proteomes" id="UP000015502"/>
    </source>
</evidence>
<reference evidence="1 2" key="1">
    <citation type="journal article" date="2012" name="J. Bacteriol.">
        <title>Genome sequence of the model hyperthermophilic archaeon Thermococcus litoralis NS-C.</title>
        <authorList>
            <person name="Gardner A.F."/>
            <person name="Kumar S."/>
            <person name="Perler F.B."/>
        </authorList>
    </citation>
    <scope>NUCLEOTIDE SEQUENCE [LARGE SCALE GENOMIC DNA]</scope>
    <source>
        <strain evidence="2">ATCC 51850 / DSM 5473 / JCM 8560 / NS-C</strain>
    </source>
</reference>
<dbReference type="Proteomes" id="UP000015502">
    <property type="component" value="Chromosome"/>
</dbReference>
<accession>H3ZNC6</accession>
<dbReference type="EMBL" id="CP006670">
    <property type="protein sequence ID" value="EHR78550.1"/>
    <property type="molecule type" value="Genomic_DNA"/>
</dbReference>
<gene>
    <name evidence="1" type="ORF">OCC_11427</name>
</gene>
<name>H3ZNC6_THELN</name>
<evidence type="ECO:0000313" key="1">
    <source>
        <dbReference type="EMBL" id="EHR78550.1"/>
    </source>
</evidence>
<dbReference type="KEGG" id="tlt:OCC_11427"/>
<dbReference type="HOGENOM" id="CLU_929445_0_0_2"/>
<protein>
    <submittedName>
        <fullName evidence="1">Uncharacterized protein</fullName>
    </submittedName>
</protein>
<keyword evidence="2" id="KW-1185">Reference proteome</keyword>